<dbReference type="InParanoid" id="T1EGH1"/>
<dbReference type="PANTHER" id="PTHR11003">
    <property type="entry name" value="POTASSIUM CHANNEL, SUBFAMILY K"/>
    <property type="match status" value="1"/>
</dbReference>
<dbReference type="GO" id="GO:0071805">
    <property type="term" value="P:potassium ion transmembrane transport"/>
    <property type="evidence" value="ECO:0000318"/>
    <property type="project" value="GO_Central"/>
</dbReference>
<dbReference type="KEGG" id="hro:HELRODRAFT_116717"/>
<keyword evidence="7 8" id="KW-0407">Ion channel</keyword>
<reference evidence="12 14" key="2">
    <citation type="journal article" date="2013" name="Nature">
        <title>Insights into bilaterian evolution from three spiralian genomes.</title>
        <authorList>
            <person name="Simakov O."/>
            <person name="Marletaz F."/>
            <person name="Cho S.J."/>
            <person name="Edsinger-Gonzales E."/>
            <person name="Havlak P."/>
            <person name="Hellsten U."/>
            <person name="Kuo D.H."/>
            <person name="Larsson T."/>
            <person name="Lv J."/>
            <person name="Arendt D."/>
            <person name="Savage R."/>
            <person name="Osoegawa K."/>
            <person name="de Jong P."/>
            <person name="Grimwood J."/>
            <person name="Chapman J.A."/>
            <person name="Shapiro H."/>
            <person name="Aerts A."/>
            <person name="Otillar R.P."/>
            <person name="Terry A.Y."/>
            <person name="Boore J.L."/>
            <person name="Grigoriev I.V."/>
            <person name="Lindberg D.R."/>
            <person name="Seaver E.C."/>
            <person name="Weisblat D.A."/>
            <person name="Putnam N.H."/>
            <person name="Rokhsar D.S."/>
        </authorList>
    </citation>
    <scope>NUCLEOTIDE SEQUENCE</scope>
</reference>
<feature type="transmembrane region" description="Helical" evidence="10">
    <location>
        <begin position="327"/>
        <end position="348"/>
    </location>
</feature>
<feature type="domain" description="Potassium channel" evidence="11">
    <location>
        <begin position="133"/>
        <end position="192"/>
    </location>
</feature>
<dbReference type="GO" id="GO:0005886">
    <property type="term" value="C:plasma membrane"/>
    <property type="evidence" value="ECO:0000318"/>
    <property type="project" value="GO_Central"/>
</dbReference>
<name>T1EGH1_HELRO</name>
<dbReference type="GO" id="GO:0022841">
    <property type="term" value="F:potassium ion leak channel activity"/>
    <property type="evidence" value="ECO:0000318"/>
    <property type="project" value="GO_Central"/>
</dbReference>
<dbReference type="STRING" id="6412.T1EGH1"/>
<organism evidence="13 14">
    <name type="scientific">Helobdella robusta</name>
    <name type="common">Californian leech</name>
    <dbReference type="NCBI Taxonomy" id="6412"/>
    <lineage>
        <taxon>Eukaryota</taxon>
        <taxon>Metazoa</taxon>
        <taxon>Spiralia</taxon>
        <taxon>Lophotrochozoa</taxon>
        <taxon>Annelida</taxon>
        <taxon>Clitellata</taxon>
        <taxon>Hirudinea</taxon>
        <taxon>Rhynchobdellida</taxon>
        <taxon>Glossiphoniidae</taxon>
        <taxon>Helobdella</taxon>
    </lineage>
</organism>
<dbReference type="Proteomes" id="UP000015101">
    <property type="component" value="Unassembled WGS sequence"/>
</dbReference>
<sequence length="368" mass="41636">MPEYTHHSHRPSSPTGQPPLRNGQKIKNCCKNLGSFLFSQVGLATMVILYSVMGGILFKAIEGPSEKKVKEIMRFKWDDTAGEIMNLAIHLNIPTMNHTQFADIIKNVLYRYQEVIVMAVKNEGFNGKFGSDESSIQWSFAGSLLYAVTVITTIGYGHVVPKTPVGRLVTILYALLGIPLTFLYLSNVGNFAAKCFRLFYKKFCCGLCIYVRLLRHKRRMLNVRRQAEAQMKSQEAFDSIVESTFISAKRGGASEDDLEYVKMTVPISICLIIITLYIYLGAQLFSYWEKWDLITSSYFCFITLSTIGFGDLVPGIDSSQEKAHQKLMLCSLWLVVGLSLLAMCFNLMQEEVKENFRWIGMKLGVLKQ</sequence>
<dbReference type="Gene3D" id="1.10.287.70">
    <property type="match status" value="1"/>
</dbReference>
<dbReference type="PANTHER" id="PTHR11003:SF334">
    <property type="entry name" value="FI03418P"/>
    <property type="match status" value="1"/>
</dbReference>
<evidence type="ECO:0000256" key="2">
    <source>
        <dbReference type="ARBA" id="ARBA00022448"/>
    </source>
</evidence>
<dbReference type="RefSeq" id="XP_009031999.1">
    <property type="nucleotide sequence ID" value="XM_009033751.1"/>
</dbReference>
<evidence type="ECO:0000256" key="1">
    <source>
        <dbReference type="ARBA" id="ARBA00004141"/>
    </source>
</evidence>
<feature type="transmembrane region" description="Helical" evidence="10">
    <location>
        <begin position="294"/>
        <end position="315"/>
    </location>
</feature>
<dbReference type="CTD" id="20195673"/>
<evidence type="ECO:0000256" key="3">
    <source>
        <dbReference type="ARBA" id="ARBA00022692"/>
    </source>
</evidence>
<dbReference type="SUPFAM" id="SSF81324">
    <property type="entry name" value="Voltage-gated potassium channels"/>
    <property type="match status" value="2"/>
</dbReference>
<reference evidence="13" key="3">
    <citation type="submission" date="2015-06" db="UniProtKB">
        <authorList>
            <consortium name="EnsemblMetazoa"/>
        </authorList>
    </citation>
    <scope>IDENTIFICATION</scope>
</reference>
<feature type="transmembrane region" description="Helical" evidence="10">
    <location>
        <begin position="136"/>
        <end position="156"/>
    </location>
</feature>
<dbReference type="InterPro" id="IPR013099">
    <property type="entry name" value="K_chnl_dom"/>
</dbReference>
<feature type="transmembrane region" description="Helical" evidence="10">
    <location>
        <begin position="35"/>
        <end position="58"/>
    </location>
</feature>
<accession>T1EGH1</accession>
<comment type="subcellular location">
    <subcellularLocation>
        <location evidence="1">Membrane</location>
        <topology evidence="1">Multi-pass membrane protein</topology>
    </subcellularLocation>
</comment>
<evidence type="ECO:0000256" key="5">
    <source>
        <dbReference type="ARBA" id="ARBA00023065"/>
    </source>
</evidence>
<proteinExistence type="inferred from homology"/>
<feature type="region of interest" description="Disordered" evidence="9">
    <location>
        <begin position="1"/>
        <end position="23"/>
    </location>
</feature>
<protein>
    <recommendedName>
        <fullName evidence="11">Potassium channel domain-containing protein</fullName>
    </recommendedName>
</protein>
<evidence type="ECO:0000259" key="11">
    <source>
        <dbReference type="Pfam" id="PF07885"/>
    </source>
</evidence>
<dbReference type="HOGENOM" id="CLU_022504_5_2_1"/>
<keyword evidence="5 8" id="KW-0406">Ion transport</keyword>
<dbReference type="Pfam" id="PF07885">
    <property type="entry name" value="Ion_trans_2"/>
    <property type="match status" value="2"/>
</dbReference>
<dbReference type="GeneID" id="20195673"/>
<feature type="transmembrane region" description="Helical" evidence="10">
    <location>
        <begin position="168"/>
        <end position="186"/>
    </location>
</feature>
<keyword evidence="4 10" id="KW-1133">Transmembrane helix</keyword>
<evidence type="ECO:0000256" key="6">
    <source>
        <dbReference type="ARBA" id="ARBA00023136"/>
    </source>
</evidence>
<evidence type="ECO:0000313" key="14">
    <source>
        <dbReference type="Proteomes" id="UP000015101"/>
    </source>
</evidence>
<evidence type="ECO:0000256" key="9">
    <source>
        <dbReference type="SAM" id="MobiDB-lite"/>
    </source>
</evidence>
<dbReference type="OMA" id="ILAHSFK"/>
<dbReference type="OrthoDB" id="297496at2759"/>
<dbReference type="eggNOG" id="KOG1418">
    <property type="taxonomic scope" value="Eukaryota"/>
</dbReference>
<feature type="transmembrane region" description="Helical" evidence="10">
    <location>
        <begin position="267"/>
        <end position="288"/>
    </location>
</feature>
<evidence type="ECO:0000256" key="8">
    <source>
        <dbReference type="RuleBase" id="RU003857"/>
    </source>
</evidence>
<keyword evidence="2 8" id="KW-0813">Transport</keyword>
<evidence type="ECO:0000256" key="4">
    <source>
        <dbReference type="ARBA" id="ARBA00022989"/>
    </source>
</evidence>
<keyword evidence="3 8" id="KW-0812">Transmembrane</keyword>
<keyword evidence="6 10" id="KW-0472">Membrane</keyword>
<dbReference type="GO" id="GO:0015271">
    <property type="term" value="F:outward rectifier potassium channel activity"/>
    <property type="evidence" value="ECO:0000318"/>
    <property type="project" value="GO_Central"/>
</dbReference>
<evidence type="ECO:0000313" key="12">
    <source>
        <dbReference type="EMBL" id="ESN89916.1"/>
    </source>
</evidence>
<dbReference type="AlphaFoldDB" id="T1EGH1"/>
<dbReference type="InterPro" id="IPR003280">
    <property type="entry name" value="2pore_dom_K_chnl"/>
</dbReference>
<evidence type="ECO:0000313" key="13">
    <source>
        <dbReference type="EnsemblMetazoa" id="HelroP116717"/>
    </source>
</evidence>
<dbReference type="PRINTS" id="PR01333">
    <property type="entry name" value="2POREKCHANEL"/>
</dbReference>
<keyword evidence="14" id="KW-1185">Reference proteome</keyword>
<gene>
    <name evidence="13" type="primary">20195673</name>
    <name evidence="12" type="ORF">HELRODRAFT_116717</name>
</gene>
<comment type="similarity">
    <text evidence="8">Belongs to the two pore domain potassium channel (TC 1.A.1.8) family.</text>
</comment>
<evidence type="ECO:0000256" key="7">
    <source>
        <dbReference type="ARBA" id="ARBA00023303"/>
    </source>
</evidence>
<reference evidence="14" key="1">
    <citation type="submission" date="2012-12" db="EMBL/GenBank/DDBJ databases">
        <authorList>
            <person name="Hellsten U."/>
            <person name="Grimwood J."/>
            <person name="Chapman J.A."/>
            <person name="Shapiro H."/>
            <person name="Aerts A."/>
            <person name="Otillar R.P."/>
            <person name="Terry A.Y."/>
            <person name="Boore J.L."/>
            <person name="Simakov O."/>
            <person name="Marletaz F."/>
            <person name="Cho S.-J."/>
            <person name="Edsinger-Gonzales E."/>
            <person name="Havlak P."/>
            <person name="Kuo D.-H."/>
            <person name="Larsson T."/>
            <person name="Lv J."/>
            <person name="Arendt D."/>
            <person name="Savage R."/>
            <person name="Osoegawa K."/>
            <person name="de Jong P."/>
            <person name="Lindberg D.R."/>
            <person name="Seaver E.C."/>
            <person name="Weisblat D.A."/>
            <person name="Putnam N.H."/>
            <person name="Grigoriev I.V."/>
            <person name="Rokhsar D.S."/>
        </authorList>
    </citation>
    <scope>NUCLEOTIDE SEQUENCE</scope>
</reference>
<dbReference type="EMBL" id="KB097792">
    <property type="protein sequence ID" value="ESN89916.1"/>
    <property type="molecule type" value="Genomic_DNA"/>
</dbReference>
<dbReference type="EnsemblMetazoa" id="HelroT116717">
    <property type="protein sequence ID" value="HelroP116717"/>
    <property type="gene ID" value="HelroG116717"/>
</dbReference>
<feature type="domain" description="Potassium channel" evidence="11">
    <location>
        <begin position="272"/>
        <end position="352"/>
    </location>
</feature>
<dbReference type="EMBL" id="AMQM01008540">
    <property type="status" value="NOT_ANNOTATED_CDS"/>
    <property type="molecule type" value="Genomic_DNA"/>
</dbReference>
<evidence type="ECO:0000256" key="10">
    <source>
        <dbReference type="SAM" id="Phobius"/>
    </source>
</evidence>